<comment type="caution">
    <text evidence="1">The sequence shown here is derived from an EMBL/GenBank/DDBJ whole genome shotgun (WGS) entry which is preliminary data.</text>
</comment>
<keyword evidence="2" id="KW-1185">Reference proteome</keyword>
<evidence type="ECO:0000313" key="2">
    <source>
        <dbReference type="Proteomes" id="UP000627781"/>
    </source>
</evidence>
<name>A0ABR8PUG0_9CLOT</name>
<reference evidence="1 2" key="1">
    <citation type="submission" date="2020-08" db="EMBL/GenBank/DDBJ databases">
        <title>A Genomic Blueprint of the Chicken Gut Microbiome.</title>
        <authorList>
            <person name="Gilroy R."/>
            <person name="Ravi A."/>
            <person name="Getino M."/>
            <person name="Pursley I."/>
            <person name="Horton D.L."/>
            <person name="Alikhan N.-F."/>
            <person name="Baker D."/>
            <person name="Gharbi K."/>
            <person name="Hall N."/>
            <person name="Watson M."/>
            <person name="Adriaenssens E.M."/>
            <person name="Foster-Nyarko E."/>
            <person name="Jarju S."/>
            <person name="Secka A."/>
            <person name="Antonio M."/>
            <person name="Oren A."/>
            <person name="Chaudhuri R."/>
            <person name="La Ragione R.M."/>
            <person name="Hildebrand F."/>
            <person name="Pallen M.J."/>
        </authorList>
    </citation>
    <scope>NUCLEOTIDE SEQUENCE [LARGE SCALE GENOMIC DNA]</scope>
    <source>
        <strain evidence="1 2">Sa3CVN1</strain>
    </source>
</reference>
<gene>
    <name evidence="1" type="ORF">H9661_10515</name>
</gene>
<dbReference type="Proteomes" id="UP000627781">
    <property type="component" value="Unassembled WGS sequence"/>
</dbReference>
<accession>A0ABR8PUG0</accession>
<sequence length="225" mass="24554">MIKAILDDPSIIVEGIVQQVSDAKDEKGLAYCTGYTAGLIAQMVLLKKVKGGSGAEGGIDSGLTQSKIDEILSIDKGKRPDPSTYLSSEYIEQHLKQFDNGGSFVMTKKQYMRFVEGNPYIGCPDNTQFIAPKDFMDKIDNIANGDISIYEKKLGFDDGHFSADGGLVRFDIKDAKSLNVRIPSGNEFGANEHWIPGGYTDGGTAEAIIDNIPNNDDFVDIIFLR</sequence>
<evidence type="ECO:0000313" key="1">
    <source>
        <dbReference type="EMBL" id="MBD7911792.1"/>
    </source>
</evidence>
<dbReference type="RefSeq" id="WP_191768703.1">
    <property type="nucleotide sequence ID" value="NZ_JACSRA010000015.1"/>
</dbReference>
<dbReference type="EMBL" id="JACSRA010000015">
    <property type="protein sequence ID" value="MBD7911792.1"/>
    <property type="molecule type" value="Genomic_DNA"/>
</dbReference>
<organism evidence="1 2">
    <name type="scientific">Clostridium cibarium</name>
    <dbReference type="NCBI Taxonomy" id="2762247"/>
    <lineage>
        <taxon>Bacteria</taxon>
        <taxon>Bacillati</taxon>
        <taxon>Bacillota</taxon>
        <taxon>Clostridia</taxon>
        <taxon>Eubacteriales</taxon>
        <taxon>Clostridiaceae</taxon>
        <taxon>Clostridium</taxon>
    </lineage>
</organism>
<protein>
    <submittedName>
        <fullName evidence="1">Uncharacterized protein</fullName>
    </submittedName>
</protein>
<proteinExistence type="predicted"/>